<evidence type="ECO:0000256" key="1">
    <source>
        <dbReference type="ARBA" id="ARBA00006620"/>
    </source>
</evidence>
<evidence type="ECO:0000256" key="3">
    <source>
        <dbReference type="ARBA" id="ARBA00022722"/>
    </source>
</evidence>
<dbReference type="Proteomes" id="UP000013782">
    <property type="component" value="Unassembled WGS sequence"/>
</dbReference>
<dbReference type="HOGENOM" id="CLU_164851_4_2_9"/>
<keyword evidence="4" id="KW-0255">Endonuclease</keyword>
<feature type="compositionally biased region" description="Polar residues" evidence="8">
    <location>
        <begin position="50"/>
        <end position="61"/>
    </location>
</feature>
<dbReference type="GO" id="GO:0016787">
    <property type="term" value="F:hydrolase activity"/>
    <property type="evidence" value="ECO:0007669"/>
    <property type="project" value="UniProtKB-KW"/>
</dbReference>
<accession>R2QRU9</accession>
<dbReference type="EMBL" id="AJAQ01000001">
    <property type="protein sequence ID" value="EOH97913.1"/>
    <property type="molecule type" value="Genomic_DNA"/>
</dbReference>
<sequence>MKAKEMIKLLESDGWYEKNQKGSHRHFLHPTKKGKVTVPEHGSKDIPKGTANNILSQAGLR</sequence>
<dbReference type="GO" id="GO:0003729">
    <property type="term" value="F:mRNA binding"/>
    <property type="evidence" value="ECO:0007669"/>
    <property type="project" value="InterPro"/>
</dbReference>
<keyword evidence="6" id="KW-0694">RNA-binding</keyword>
<evidence type="ECO:0000256" key="8">
    <source>
        <dbReference type="SAM" id="MobiDB-lite"/>
    </source>
</evidence>
<keyword evidence="10" id="KW-1185">Reference proteome</keyword>
<dbReference type="STRING" id="160454.RV10_GL000877"/>
<keyword evidence="3" id="KW-0540">Nuclease</keyword>
<dbReference type="InterPro" id="IPR038570">
    <property type="entry name" value="HicA_sf"/>
</dbReference>
<evidence type="ECO:0000256" key="5">
    <source>
        <dbReference type="ARBA" id="ARBA00022801"/>
    </source>
</evidence>
<organism evidence="9 10">
    <name type="scientific">Enterococcus pallens ATCC BAA-351</name>
    <dbReference type="NCBI Taxonomy" id="1158607"/>
    <lineage>
        <taxon>Bacteria</taxon>
        <taxon>Bacillati</taxon>
        <taxon>Bacillota</taxon>
        <taxon>Bacilli</taxon>
        <taxon>Lactobacillales</taxon>
        <taxon>Enterococcaceae</taxon>
        <taxon>Enterococcus</taxon>
    </lineage>
</organism>
<keyword evidence="2" id="KW-1277">Toxin-antitoxin system</keyword>
<dbReference type="OrthoDB" id="286048at2"/>
<dbReference type="InterPro" id="IPR012933">
    <property type="entry name" value="HicA_mRNA_interferase"/>
</dbReference>
<evidence type="ECO:0008006" key="11">
    <source>
        <dbReference type="Google" id="ProtNLM"/>
    </source>
</evidence>
<dbReference type="Pfam" id="PF07927">
    <property type="entry name" value="HicA_toxin"/>
    <property type="match status" value="1"/>
</dbReference>
<evidence type="ECO:0000256" key="4">
    <source>
        <dbReference type="ARBA" id="ARBA00022759"/>
    </source>
</evidence>
<evidence type="ECO:0000313" key="9">
    <source>
        <dbReference type="EMBL" id="EOH97913.1"/>
    </source>
</evidence>
<protein>
    <recommendedName>
        <fullName evidence="11">Addiction module toxin, HicA family</fullName>
    </recommendedName>
</protein>
<dbReference type="PATRIC" id="fig|1158607.3.peg.586"/>
<dbReference type="eggNOG" id="COG1724">
    <property type="taxonomic scope" value="Bacteria"/>
</dbReference>
<evidence type="ECO:0000256" key="6">
    <source>
        <dbReference type="ARBA" id="ARBA00022884"/>
    </source>
</evidence>
<proteinExistence type="inferred from homology"/>
<feature type="compositionally biased region" description="Basic residues" evidence="8">
    <location>
        <begin position="21"/>
        <end position="35"/>
    </location>
</feature>
<dbReference type="AlphaFoldDB" id="R2QRU9"/>
<dbReference type="PANTHER" id="PTHR34873">
    <property type="entry name" value="SSR1766 PROTEIN"/>
    <property type="match status" value="1"/>
</dbReference>
<dbReference type="SUPFAM" id="SSF54786">
    <property type="entry name" value="YcfA/nrd intein domain"/>
    <property type="match status" value="1"/>
</dbReference>
<evidence type="ECO:0000256" key="2">
    <source>
        <dbReference type="ARBA" id="ARBA00022649"/>
    </source>
</evidence>
<feature type="region of interest" description="Disordered" evidence="8">
    <location>
        <begin position="21"/>
        <end position="61"/>
    </location>
</feature>
<evidence type="ECO:0000256" key="7">
    <source>
        <dbReference type="ARBA" id="ARBA00023016"/>
    </source>
</evidence>
<comment type="similarity">
    <text evidence="1">Belongs to the HicA mRNA interferase family.</text>
</comment>
<keyword evidence="5" id="KW-0378">Hydrolase</keyword>
<comment type="caution">
    <text evidence="9">The sequence shown here is derived from an EMBL/GenBank/DDBJ whole genome shotgun (WGS) entry which is preliminary data.</text>
</comment>
<dbReference type="RefSeq" id="WP_010755644.1">
    <property type="nucleotide sequence ID" value="NZ_ASWD01000002.1"/>
</dbReference>
<keyword evidence="7" id="KW-0346">Stress response</keyword>
<dbReference type="GO" id="GO:0004519">
    <property type="term" value="F:endonuclease activity"/>
    <property type="evidence" value="ECO:0007669"/>
    <property type="project" value="UniProtKB-KW"/>
</dbReference>
<reference evidence="9 10" key="1">
    <citation type="submission" date="2013-02" db="EMBL/GenBank/DDBJ databases">
        <title>The Genome Sequence of Enterococcus pallens BAA-351.</title>
        <authorList>
            <consortium name="The Broad Institute Genome Sequencing Platform"/>
            <consortium name="The Broad Institute Genome Sequencing Center for Infectious Disease"/>
            <person name="Earl A.M."/>
            <person name="Gilmore M.S."/>
            <person name="Lebreton F."/>
            <person name="Walker B."/>
            <person name="Young S.K."/>
            <person name="Zeng Q."/>
            <person name="Gargeya S."/>
            <person name="Fitzgerald M."/>
            <person name="Haas B."/>
            <person name="Abouelleil A."/>
            <person name="Alvarado L."/>
            <person name="Arachchi H.M."/>
            <person name="Berlin A.M."/>
            <person name="Chapman S.B."/>
            <person name="Dewar J."/>
            <person name="Goldberg J."/>
            <person name="Griggs A."/>
            <person name="Gujja S."/>
            <person name="Hansen M."/>
            <person name="Howarth C."/>
            <person name="Imamovic A."/>
            <person name="Larimer J."/>
            <person name="McCowan C."/>
            <person name="Murphy C."/>
            <person name="Neiman D."/>
            <person name="Pearson M."/>
            <person name="Priest M."/>
            <person name="Roberts A."/>
            <person name="Saif S."/>
            <person name="Shea T."/>
            <person name="Sisk P."/>
            <person name="Sykes S."/>
            <person name="Wortman J."/>
            <person name="Nusbaum C."/>
            <person name="Birren B."/>
        </authorList>
    </citation>
    <scope>NUCLEOTIDE SEQUENCE [LARGE SCALE GENOMIC DNA]</scope>
    <source>
        <strain evidence="9 10">ATCC BAA-351</strain>
    </source>
</reference>
<dbReference type="Gene3D" id="3.30.920.30">
    <property type="entry name" value="Hypothetical protein"/>
    <property type="match status" value="1"/>
</dbReference>
<name>R2QRU9_9ENTE</name>
<dbReference type="PANTHER" id="PTHR34873:SF3">
    <property type="entry name" value="ADDICTION MODULE TOXIN, HICA FAMILY"/>
    <property type="match status" value="1"/>
</dbReference>
<evidence type="ECO:0000313" key="10">
    <source>
        <dbReference type="Proteomes" id="UP000013782"/>
    </source>
</evidence>
<gene>
    <name evidence="9" type="ORF">UAU_00581</name>
</gene>